<comment type="caution">
    <text evidence="1">The sequence shown here is derived from an EMBL/GenBank/DDBJ whole genome shotgun (WGS) entry which is preliminary data.</text>
</comment>
<dbReference type="Gene3D" id="2.130.10.10">
    <property type="entry name" value="YVTN repeat-like/Quinoprotein amine dehydrogenase"/>
    <property type="match status" value="1"/>
</dbReference>
<keyword evidence="2" id="KW-1185">Reference proteome</keyword>
<dbReference type="SUPFAM" id="SSF69322">
    <property type="entry name" value="Tricorn protease domain 2"/>
    <property type="match status" value="1"/>
</dbReference>
<reference evidence="1" key="2">
    <citation type="journal article" date="2020" name="Nat. Commun.">
        <title>Large-scale genome sequencing of mycorrhizal fungi provides insights into the early evolution of symbiotic traits.</title>
        <authorList>
            <person name="Miyauchi S."/>
            <person name="Kiss E."/>
            <person name="Kuo A."/>
            <person name="Drula E."/>
            <person name="Kohler A."/>
            <person name="Sanchez-Garcia M."/>
            <person name="Morin E."/>
            <person name="Andreopoulos B."/>
            <person name="Barry K.W."/>
            <person name="Bonito G."/>
            <person name="Buee M."/>
            <person name="Carver A."/>
            <person name="Chen C."/>
            <person name="Cichocki N."/>
            <person name="Clum A."/>
            <person name="Culley D."/>
            <person name="Crous P.W."/>
            <person name="Fauchery L."/>
            <person name="Girlanda M."/>
            <person name="Hayes R.D."/>
            <person name="Keri Z."/>
            <person name="LaButti K."/>
            <person name="Lipzen A."/>
            <person name="Lombard V."/>
            <person name="Magnuson J."/>
            <person name="Maillard F."/>
            <person name="Murat C."/>
            <person name="Nolan M."/>
            <person name="Ohm R.A."/>
            <person name="Pangilinan J."/>
            <person name="Pereira M.F."/>
            <person name="Perotto S."/>
            <person name="Peter M."/>
            <person name="Pfister S."/>
            <person name="Riley R."/>
            <person name="Sitrit Y."/>
            <person name="Stielow J.B."/>
            <person name="Szollosi G."/>
            <person name="Zifcakova L."/>
            <person name="Stursova M."/>
            <person name="Spatafora J.W."/>
            <person name="Tedersoo L."/>
            <person name="Vaario L.M."/>
            <person name="Yamada A."/>
            <person name="Yan M."/>
            <person name="Wang P."/>
            <person name="Xu J."/>
            <person name="Bruns T."/>
            <person name="Baldrian P."/>
            <person name="Vilgalys R."/>
            <person name="Dunand C."/>
            <person name="Henrissat B."/>
            <person name="Grigoriev I.V."/>
            <person name="Hibbett D."/>
            <person name="Nagy L.G."/>
            <person name="Martin F.M."/>
        </authorList>
    </citation>
    <scope>NUCLEOTIDE SEQUENCE</scope>
    <source>
        <strain evidence="1">BED1</strain>
    </source>
</reference>
<dbReference type="AlphaFoldDB" id="A0AAD4G9C1"/>
<reference evidence="1" key="1">
    <citation type="submission" date="2019-10" db="EMBL/GenBank/DDBJ databases">
        <authorList>
            <consortium name="DOE Joint Genome Institute"/>
            <person name="Kuo A."/>
            <person name="Miyauchi S."/>
            <person name="Kiss E."/>
            <person name="Drula E."/>
            <person name="Kohler A."/>
            <person name="Sanchez-Garcia M."/>
            <person name="Andreopoulos B."/>
            <person name="Barry K.W."/>
            <person name="Bonito G."/>
            <person name="Buee M."/>
            <person name="Carver A."/>
            <person name="Chen C."/>
            <person name="Cichocki N."/>
            <person name="Clum A."/>
            <person name="Culley D."/>
            <person name="Crous P.W."/>
            <person name="Fauchery L."/>
            <person name="Girlanda M."/>
            <person name="Hayes R."/>
            <person name="Keri Z."/>
            <person name="LaButti K."/>
            <person name="Lipzen A."/>
            <person name="Lombard V."/>
            <person name="Magnuson J."/>
            <person name="Maillard F."/>
            <person name="Morin E."/>
            <person name="Murat C."/>
            <person name="Nolan M."/>
            <person name="Ohm R."/>
            <person name="Pangilinan J."/>
            <person name="Pereira M."/>
            <person name="Perotto S."/>
            <person name="Peter M."/>
            <person name="Riley R."/>
            <person name="Sitrit Y."/>
            <person name="Stielow B."/>
            <person name="Szollosi G."/>
            <person name="Zifcakova L."/>
            <person name="Stursova M."/>
            <person name="Spatafora J.W."/>
            <person name="Tedersoo L."/>
            <person name="Vaario L.-M."/>
            <person name="Yamada A."/>
            <person name="Yan M."/>
            <person name="Wang P."/>
            <person name="Xu J."/>
            <person name="Bruns T."/>
            <person name="Baldrian P."/>
            <person name="Vilgalys R."/>
            <person name="Henrissat B."/>
            <person name="Grigoriev I.V."/>
            <person name="Hibbett D."/>
            <person name="Nagy L.G."/>
            <person name="Martin F.M."/>
        </authorList>
    </citation>
    <scope>NUCLEOTIDE SEQUENCE</scope>
    <source>
        <strain evidence="1">BED1</strain>
    </source>
</reference>
<sequence>MGTRKKRGSQAGMLKPRALYPLDRSVSRDPTDAGMGTQAASRALEKCANIRGIFKAERQRKERLQITVIRRDKPREPRCIDIRVDGDQIASLVFCVDGKHIAGGCIDGSIRRWRVSDWGETEPTMKSDGTVVKSLVASSDGKWMAGPAGR</sequence>
<dbReference type="EMBL" id="WHUW01000042">
    <property type="protein sequence ID" value="KAF8432209.1"/>
    <property type="molecule type" value="Genomic_DNA"/>
</dbReference>
<name>A0AAD4G9C1_BOLED</name>
<gene>
    <name evidence="1" type="ORF">L210DRAFT_3558662</name>
</gene>
<organism evidence="1 2">
    <name type="scientific">Boletus edulis BED1</name>
    <dbReference type="NCBI Taxonomy" id="1328754"/>
    <lineage>
        <taxon>Eukaryota</taxon>
        <taxon>Fungi</taxon>
        <taxon>Dikarya</taxon>
        <taxon>Basidiomycota</taxon>
        <taxon>Agaricomycotina</taxon>
        <taxon>Agaricomycetes</taxon>
        <taxon>Agaricomycetidae</taxon>
        <taxon>Boletales</taxon>
        <taxon>Boletineae</taxon>
        <taxon>Boletaceae</taxon>
        <taxon>Boletoideae</taxon>
        <taxon>Boletus</taxon>
    </lineage>
</organism>
<dbReference type="Proteomes" id="UP001194468">
    <property type="component" value="Unassembled WGS sequence"/>
</dbReference>
<protein>
    <submittedName>
        <fullName evidence="1">Uncharacterized protein</fullName>
    </submittedName>
</protein>
<evidence type="ECO:0000313" key="1">
    <source>
        <dbReference type="EMBL" id="KAF8432209.1"/>
    </source>
</evidence>
<accession>A0AAD4G9C1</accession>
<proteinExistence type="predicted"/>
<dbReference type="InterPro" id="IPR015943">
    <property type="entry name" value="WD40/YVTN_repeat-like_dom_sf"/>
</dbReference>
<evidence type="ECO:0000313" key="2">
    <source>
        <dbReference type="Proteomes" id="UP001194468"/>
    </source>
</evidence>